<dbReference type="CDD" id="cd02440">
    <property type="entry name" value="AdoMet_MTases"/>
    <property type="match status" value="1"/>
</dbReference>
<feature type="binding site" evidence="5">
    <location>
        <begin position="192"/>
        <end position="195"/>
    </location>
    <ligand>
        <name>substrate</name>
    </ligand>
</feature>
<dbReference type="PATRIC" id="fig|266128.3.peg.1629"/>
<dbReference type="Gene3D" id="1.10.8.10">
    <property type="entry name" value="DNA helicase RuvA subunit, C-terminal domain"/>
    <property type="match status" value="1"/>
</dbReference>
<evidence type="ECO:0000256" key="2">
    <source>
        <dbReference type="ARBA" id="ARBA00022679"/>
    </source>
</evidence>
<dbReference type="InterPro" id="IPR050320">
    <property type="entry name" value="N5-glutamine_MTase"/>
</dbReference>
<proteinExistence type="inferred from homology"/>
<evidence type="ECO:0000313" key="8">
    <source>
        <dbReference type="EMBL" id="KRG55193.1"/>
    </source>
</evidence>
<dbReference type="NCBIfam" id="TIGR03534">
    <property type="entry name" value="RF_mod_PrmC"/>
    <property type="match status" value="1"/>
</dbReference>
<dbReference type="GO" id="GO:0032259">
    <property type="term" value="P:methylation"/>
    <property type="evidence" value="ECO:0007669"/>
    <property type="project" value="UniProtKB-KW"/>
</dbReference>
<name>A0A0R0BDG7_9GAMM</name>
<evidence type="ECO:0000256" key="3">
    <source>
        <dbReference type="ARBA" id="ARBA00022691"/>
    </source>
</evidence>
<evidence type="ECO:0000259" key="6">
    <source>
        <dbReference type="Pfam" id="PF05175"/>
    </source>
</evidence>
<dbReference type="PANTHER" id="PTHR18895:SF74">
    <property type="entry name" value="MTRF1L RELEASE FACTOR GLUTAMINE METHYLTRANSFERASE"/>
    <property type="match status" value="1"/>
</dbReference>
<dbReference type="OrthoDB" id="9800643at2"/>
<feature type="binding site" evidence="5">
    <location>
        <position position="149"/>
    </location>
    <ligand>
        <name>S-adenosyl-L-methionine</name>
        <dbReference type="ChEBI" id="CHEBI:59789"/>
    </ligand>
</feature>
<evidence type="ECO:0000256" key="5">
    <source>
        <dbReference type="HAMAP-Rule" id="MF_02126"/>
    </source>
</evidence>
<gene>
    <name evidence="5" type="primary">prmC</name>
    <name evidence="8" type="ORF">ABB25_12880</name>
</gene>
<dbReference type="InterPro" id="IPR004556">
    <property type="entry name" value="HemK-like"/>
</dbReference>
<dbReference type="Pfam" id="PF05175">
    <property type="entry name" value="MTS"/>
    <property type="match status" value="1"/>
</dbReference>
<feature type="binding site" evidence="5">
    <location>
        <position position="192"/>
    </location>
    <ligand>
        <name>S-adenosyl-L-methionine</name>
        <dbReference type="ChEBI" id="CHEBI:59789"/>
    </ligand>
</feature>
<keyword evidence="3 5" id="KW-0949">S-adenosyl-L-methionine</keyword>
<keyword evidence="1 5" id="KW-0489">Methyltransferase</keyword>
<dbReference type="Proteomes" id="UP000051254">
    <property type="component" value="Unassembled WGS sequence"/>
</dbReference>
<dbReference type="Gene3D" id="3.40.50.150">
    <property type="entry name" value="Vaccinia Virus protein VP39"/>
    <property type="match status" value="1"/>
</dbReference>
<dbReference type="SUPFAM" id="SSF53335">
    <property type="entry name" value="S-adenosyl-L-methionine-dependent methyltransferases"/>
    <property type="match status" value="1"/>
</dbReference>
<evidence type="ECO:0000259" key="7">
    <source>
        <dbReference type="Pfam" id="PF17827"/>
    </source>
</evidence>
<comment type="catalytic activity">
    <reaction evidence="4 5">
        <text>L-glutaminyl-[peptide chain release factor] + S-adenosyl-L-methionine = N(5)-methyl-L-glutaminyl-[peptide chain release factor] + S-adenosyl-L-homocysteine + H(+)</text>
        <dbReference type="Rhea" id="RHEA:42896"/>
        <dbReference type="Rhea" id="RHEA-COMP:10271"/>
        <dbReference type="Rhea" id="RHEA-COMP:10272"/>
        <dbReference type="ChEBI" id="CHEBI:15378"/>
        <dbReference type="ChEBI" id="CHEBI:30011"/>
        <dbReference type="ChEBI" id="CHEBI:57856"/>
        <dbReference type="ChEBI" id="CHEBI:59789"/>
        <dbReference type="ChEBI" id="CHEBI:61891"/>
        <dbReference type="EC" id="2.1.1.297"/>
    </reaction>
</comment>
<feature type="binding site" evidence="5">
    <location>
        <begin position="126"/>
        <end position="130"/>
    </location>
    <ligand>
        <name>S-adenosyl-L-methionine</name>
        <dbReference type="ChEBI" id="CHEBI:59789"/>
    </ligand>
</feature>
<dbReference type="HAMAP" id="MF_02126">
    <property type="entry name" value="RF_methyltr_PrmC"/>
    <property type="match status" value="1"/>
</dbReference>
<sequence>MSVPLPAAACAADLLAWAGHHLPTPEGRAEARLLLLHVLGQPAVWLFSHDREPVDPAAARRFGELVVRRAAGEPVAYLTGSRGFWNLELAVSPATLIPRPETELLVEQALLRLPDDGRPLRIADMGTGTGAVALAIAAERPQAMVLATDLLGPTLAVAVGNAQRNGIDNVHFRRGSWYRALGRDRFDVIVSNPPYIRSDDAHLQQGDLRFEPPAALASGEDGLEAIRIIAAGACDHLVPGGWLLLEHGWDQGPAVRALLDAAGLEQVQTVVDLEGRDRVSLGRRPGRSLWD</sequence>
<dbReference type="PANTHER" id="PTHR18895">
    <property type="entry name" value="HEMK METHYLTRANSFERASE"/>
    <property type="match status" value="1"/>
</dbReference>
<dbReference type="EMBL" id="LDJH01000027">
    <property type="protein sequence ID" value="KRG55193.1"/>
    <property type="molecule type" value="Genomic_DNA"/>
</dbReference>
<dbReference type="InterPro" id="IPR002052">
    <property type="entry name" value="DNA_methylase_N6_adenine_CS"/>
</dbReference>
<dbReference type="AlphaFoldDB" id="A0A0R0BDG7"/>
<comment type="function">
    <text evidence="5">Methylates the class 1 translation termination release factors RF1/PrfA and RF2/PrfB on the glutamine residue of the universally conserved GGQ motif.</text>
</comment>
<dbReference type="GO" id="GO:0102559">
    <property type="term" value="F:peptide chain release factor N(5)-glutamine methyltransferase activity"/>
    <property type="evidence" value="ECO:0007669"/>
    <property type="project" value="UniProtKB-EC"/>
</dbReference>
<dbReference type="PROSITE" id="PS00092">
    <property type="entry name" value="N6_MTASE"/>
    <property type="match status" value="1"/>
</dbReference>
<dbReference type="EC" id="2.1.1.297" evidence="5"/>
<keyword evidence="9" id="KW-1185">Reference proteome</keyword>
<comment type="similarity">
    <text evidence="5">Belongs to the protein N5-glutamine methyltransferase family. PrmC subfamily.</text>
</comment>
<dbReference type="RefSeq" id="WP_057667413.1">
    <property type="nucleotide sequence ID" value="NZ_LDJH01000027.1"/>
</dbReference>
<dbReference type="InterPro" id="IPR019874">
    <property type="entry name" value="RF_methyltr_PrmC"/>
</dbReference>
<dbReference type="Pfam" id="PF17827">
    <property type="entry name" value="PrmC_N"/>
    <property type="match status" value="1"/>
</dbReference>
<dbReference type="FunFam" id="3.40.50.150:FF:000053">
    <property type="entry name" value="Release factor glutamine methyltransferase"/>
    <property type="match status" value="1"/>
</dbReference>
<feature type="binding site" evidence="5">
    <location>
        <position position="177"/>
    </location>
    <ligand>
        <name>S-adenosyl-L-methionine</name>
        <dbReference type="ChEBI" id="CHEBI:59789"/>
    </ligand>
</feature>
<feature type="domain" description="Release factor glutamine methyltransferase N-terminal" evidence="7">
    <location>
        <begin position="14"/>
        <end position="80"/>
    </location>
</feature>
<protein>
    <recommendedName>
        <fullName evidence="5">Release factor glutamine methyltransferase</fullName>
        <shortName evidence="5">RF MTase</shortName>
        <ecNumber evidence="5">2.1.1.297</ecNumber>
    </recommendedName>
    <alternativeName>
        <fullName evidence="5">N5-glutamine methyltransferase PrmC</fullName>
    </alternativeName>
    <alternativeName>
        <fullName evidence="5">Protein-(glutamine-N5) MTase PrmC</fullName>
    </alternativeName>
    <alternativeName>
        <fullName evidence="5">Protein-glutamine N-methyltransferase PrmC</fullName>
    </alternativeName>
</protein>
<evidence type="ECO:0000313" key="9">
    <source>
        <dbReference type="Proteomes" id="UP000051254"/>
    </source>
</evidence>
<dbReference type="NCBIfam" id="TIGR00536">
    <property type="entry name" value="hemK_fam"/>
    <property type="match status" value="1"/>
</dbReference>
<keyword evidence="2 5" id="KW-0808">Transferase</keyword>
<dbReference type="GO" id="GO:0003676">
    <property type="term" value="F:nucleic acid binding"/>
    <property type="evidence" value="ECO:0007669"/>
    <property type="project" value="InterPro"/>
</dbReference>
<feature type="domain" description="Methyltransferase small" evidence="6">
    <location>
        <begin position="116"/>
        <end position="200"/>
    </location>
</feature>
<evidence type="ECO:0000256" key="4">
    <source>
        <dbReference type="ARBA" id="ARBA00048391"/>
    </source>
</evidence>
<organism evidence="8 9">
    <name type="scientific">Stenotrophomonas koreensis</name>
    <dbReference type="NCBI Taxonomy" id="266128"/>
    <lineage>
        <taxon>Bacteria</taxon>
        <taxon>Pseudomonadati</taxon>
        <taxon>Pseudomonadota</taxon>
        <taxon>Gammaproteobacteria</taxon>
        <taxon>Lysobacterales</taxon>
        <taxon>Lysobacteraceae</taxon>
        <taxon>Stenotrophomonas</taxon>
    </lineage>
</organism>
<dbReference type="InterPro" id="IPR040758">
    <property type="entry name" value="PrmC_N"/>
</dbReference>
<dbReference type="InterPro" id="IPR029063">
    <property type="entry name" value="SAM-dependent_MTases_sf"/>
</dbReference>
<dbReference type="InterPro" id="IPR007848">
    <property type="entry name" value="Small_mtfrase_dom"/>
</dbReference>
<evidence type="ECO:0000256" key="1">
    <source>
        <dbReference type="ARBA" id="ARBA00022603"/>
    </source>
</evidence>
<comment type="caution">
    <text evidence="8">The sequence shown here is derived from an EMBL/GenBank/DDBJ whole genome shotgun (WGS) entry which is preliminary data.</text>
</comment>
<reference evidence="8 9" key="1">
    <citation type="submission" date="2015-05" db="EMBL/GenBank/DDBJ databases">
        <title>Genome sequencing and analysis of members of genus Stenotrophomonas.</title>
        <authorList>
            <person name="Patil P.P."/>
            <person name="Midha S."/>
            <person name="Patil P.B."/>
        </authorList>
    </citation>
    <scope>NUCLEOTIDE SEQUENCE [LARGE SCALE GENOMIC DNA]</scope>
    <source>
        <strain evidence="8 9">DSM 17805</strain>
    </source>
</reference>
<dbReference type="STRING" id="266128.ABB25_12880"/>
<accession>A0A0R0BDG7</accession>